<feature type="region of interest" description="Disordered" evidence="1">
    <location>
        <begin position="146"/>
        <end position="190"/>
    </location>
</feature>
<protein>
    <submittedName>
        <fullName evidence="2">Uncharacterized protein</fullName>
    </submittedName>
</protein>
<accession>A0A8K0PEE2</accession>
<keyword evidence="3" id="KW-1185">Reference proteome</keyword>
<dbReference type="AlphaFoldDB" id="A0A8K0PEE2"/>
<sequence>MSPAHSKFLWALVPNADLYHQSEGTLRSIASELNIEILPWDRKIDIRLKIRQYGIDFRWKRGSIYDMSRLNDLVGSKATRDGLEYALTLHKLNRFGVDREDMNEADVKKDGIEGEGKKEDGSWTMEKAEMVIAHCKKHETIRAMPAGEKPSCMNSHSSPTSPKPGPRVSVLCSASTPRPRPPFPRRLFAP</sequence>
<dbReference type="EMBL" id="JAESVG020000008">
    <property type="protein sequence ID" value="KAG8625487.1"/>
    <property type="molecule type" value="Genomic_DNA"/>
</dbReference>
<organism evidence="2 3">
    <name type="scientific">Elsinoe batatas</name>
    <dbReference type="NCBI Taxonomy" id="2601811"/>
    <lineage>
        <taxon>Eukaryota</taxon>
        <taxon>Fungi</taxon>
        <taxon>Dikarya</taxon>
        <taxon>Ascomycota</taxon>
        <taxon>Pezizomycotina</taxon>
        <taxon>Dothideomycetes</taxon>
        <taxon>Dothideomycetidae</taxon>
        <taxon>Myriangiales</taxon>
        <taxon>Elsinoaceae</taxon>
        <taxon>Elsinoe</taxon>
    </lineage>
</organism>
<evidence type="ECO:0000256" key="1">
    <source>
        <dbReference type="SAM" id="MobiDB-lite"/>
    </source>
</evidence>
<comment type="caution">
    <text evidence="2">The sequence shown here is derived from an EMBL/GenBank/DDBJ whole genome shotgun (WGS) entry which is preliminary data.</text>
</comment>
<gene>
    <name evidence="2" type="ORF">KVT40_007238</name>
</gene>
<dbReference type="Proteomes" id="UP000809789">
    <property type="component" value="Unassembled WGS sequence"/>
</dbReference>
<dbReference type="OrthoDB" id="10419577at2759"/>
<evidence type="ECO:0000313" key="2">
    <source>
        <dbReference type="EMBL" id="KAG8625487.1"/>
    </source>
</evidence>
<evidence type="ECO:0000313" key="3">
    <source>
        <dbReference type="Proteomes" id="UP000809789"/>
    </source>
</evidence>
<proteinExistence type="predicted"/>
<reference evidence="2" key="1">
    <citation type="submission" date="2021-07" db="EMBL/GenBank/DDBJ databases">
        <title>Elsinoe batatas strain:CRI-CJ2 Genome sequencing and assembly.</title>
        <authorList>
            <person name="Huang L."/>
        </authorList>
    </citation>
    <scope>NUCLEOTIDE SEQUENCE</scope>
    <source>
        <strain evidence="2">CRI-CJ2</strain>
    </source>
</reference>
<name>A0A8K0PEE2_9PEZI</name>